<sequence>MYTIAVQKFHVLPSWHMTDTCRLCIRTYRPYTLYM</sequence>
<organism evidence="1">
    <name type="scientific">Arundo donax</name>
    <name type="common">Giant reed</name>
    <name type="synonym">Donax arundinaceus</name>
    <dbReference type="NCBI Taxonomy" id="35708"/>
    <lineage>
        <taxon>Eukaryota</taxon>
        <taxon>Viridiplantae</taxon>
        <taxon>Streptophyta</taxon>
        <taxon>Embryophyta</taxon>
        <taxon>Tracheophyta</taxon>
        <taxon>Spermatophyta</taxon>
        <taxon>Magnoliopsida</taxon>
        <taxon>Liliopsida</taxon>
        <taxon>Poales</taxon>
        <taxon>Poaceae</taxon>
        <taxon>PACMAD clade</taxon>
        <taxon>Arundinoideae</taxon>
        <taxon>Arundineae</taxon>
        <taxon>Arundo</taxon>
    </lineage>
</organism>
<name>A0A0A9BYN6_ARUDO</name>
<accession>A0A0A9BYN6</accession>
<proteinExistence type="predicted"/>
<evidence type="ECO:0000313" key="1">
    <source>
        <dbReference type="EMBL" id="JAD69109.1"/>
    </source>
</evidence>
<dbReference type="AlphaFoldDB" id="A0A0A9BYN6"/>
<reference evidence="1" key="1">
    <citation type="submission" date="2014-09" db="EMBL/GenBank/DDBJ databases">
        <authorList>
            <person name="Magalhaes I.L.F."/>
            <person name="Oliveira U."/>
            <person name="Santos F.R."/>
            <person name="Vidigal T.H.D.A."/>
            <person name="Brescovit A.D."/>
            <person name="Santos A.J."/>
        </authorList>
    </citation>
    <scope>NUCLEOTIDE SEQUENCE</scope>
    <source>
        <tissue evidence="1">Shoot tissue taken approximately 20 cm above the soil surface</tissue>
    </source>
</reference>
<reference evidence="1" key="2">
    <citation type="journal article" date="2015" name="Data Brief">
        <title>Shoot transcriptome of the giant reed, Arundo donax.</title>
        <authorList>
            <person name="Barrero R.A."/>
            <person name="Guerrero F.D."/>
            <person name="Moolhuijzen P."/>
            <person name="Goolsby J.A."/>
            <person name="Tidwell J."/>
            <person name="Bellgard S.E."/>
            <person name="Bellgard M.I."/>
        </authorList>
    </citation>
    <scope>NUCLEOTIDE SEQUENCE</scope>
    <source>
        <tissue evidence="1">Shoot tissue taken approximately 20 cm above the soil surface</tissue>
    </source>
</reference>
<dbReference type="EMBL" id="GBRH01228786">
    <property type="protein sequence ID" value="JAD69109.1"/>
    <property type="molecule type" value="Transcribed_RNA"/>
</dbReference>
<protein>
    <submittedName>
        <fullName evidence="1">Uncharacterized protein</fullName>
    </submittedName>
</protein>